<gene>
    <name evidence="2" type="ORF">GCM10011320_25870</name>
</gene>
<dbReference type="Proteomes" id="UP000661507">
    <property type="component" value="Unassembled WGS sequence"/>
</dbReference>
<protein>
    <submittedName>
        <fullName evidence="2">Uncharacterized protein</fullName>
    </submittedName>
</protein>
<evidence type="ECO:0000256" key="1">
    <source>
        <dbReference type="SAM" id="MobiDB-lite"/>
    </source>
</evidence>
<evidence type="ECO:0000313" key="3">
    <source>
        <dbReference type="Proteomes" id="UP000661507"/>
    </source>
</evidence>
<accession>A0A917KJU9</accession>
<feature type="region of interest" description="Disordered" evidence="1">
    <location>
        <begin position="44"/>
        <end position="67"/>
    </location>
</feature>
<name>A0A917KJU9_9PROT</name>
<sequence>MFATAMPAAAAMAKVVARVRARGWAGAALARLVVVIPLDLLVPSARDAPGDAADEGLEHGSVTRAAM</sequence>
<comment type="caution">
    <text evidence="2">The sequence shown here is derived from an EMBL/GenBank/DDBJ whole genome shotgun (WGS) entry which is preliminary data.</text>
</comment>
<organism evidence="2 3">
    <name type="scientific">Neoroseomonas lacus</name>
    <dbReference type="NCBI Taxonomy" id="287609"/>
    <lineage>
        <taxon>Bacteria</taxon>
        <taxon>Pseudomonadati</taxon>
        <taxon>Pseudomonadota</taxon>
        <taxon>Alphaproteobacteria</taxon>
        <taxon>Acetobacterales</taxon>
        <taxon>Acetobacteraceae</taxon>
        <taxon>Neoroseomonas</taxon>
    </lineage>
</organism>
<evidence type="ECO:0000313" key="2">
    <source>
        <dbReference type="EMBL" id="GGJ17341.1"/>
    </source>
</evidence>
<reference evidence="2" key="1">
    <citation type="journal article" date="2014" name="Int. J. Syst. Evol. Microbiol.">
        <title>Complete genome sequence of Corynebacterium casei LMG S-19264T (=DSM 44701T), isolated from a smear-ripened cheese.</title>
        <authorList>
            <consortium name="US DOE Joint Genome Institute (JGI-PGF)"/>
            <person name="Walter F."/>
            <person name="Albersmeier A."/>
            <person name="Kalinowski J."/>
            <person name="Ruckert C."/>
        </authorList>
    </citation>
    <scope>NUCLEOTIDE SEQUENCE</scope>
    <source>
        <strain evidence="2">CGMCC 1.3617</strain>
    </source>
</reference>
<dbReference type="EMBL" id="BMKW01000006">
    <property type="protein sequence ID" value="GGJ17341.1"/>
    <property type="molecule type" value="Genomic_DNA"/>
</dbReference>
<reference evidence="2" key="2">
    <citation type="submission" date="2020-09" db="EMBL/GenBank/DDBJ databases">
        <authorList>
            <person name="Sun Q."/>
            <person name="Zhou Y."/>
        </authorList>
    </citation>
    <scope>NUCLEOTIDE SEQUENCE</scope>
    <source>
        <strain evidence="2">CGMCC 1.3617</strain>
    </source>
</reference>
<proteinExistence type="predicted"/>
<keyword evidence="3" id="KW-1185">Reference proteome</keyword>
<dbReference type="AlphaFoldDB" id="A0A917KJU9"/>